<proteinExistence type="predicted"/>
<organism evidence="2 3">
    <name type="scientific">Nocardia fusca</name>
    <dbReference type="NCBI Taxonomy" id="941183"/>
    <lineage>
        <taxon>Bacteria</taxon>
        <taxon>Bacillati</taxon>
        <taxon>Actinomycetota</taxon>
        <taxon>Actinomycetes</taxon>
        <taxon>Mycobacteriales</taxon>
        <taxon>Nocardiaceae</taxon>
        <taxon>Nocardia</taxon>
    </lineage>
</organism>
<comment type="caution">
    <text evidence="2">The sequence shown here is derived from an EMBL/GenBank/DDBJ whole genome shotgun (WGS) entry which is preliminary data.</text>
</comment>
<keyword evidence="2" id="KW-0378">Hydrolase</keyword>
<feature type="domain" description="DUF1023" evidence="1">
    <location>
        <begin position="184"/>
        <end position="355"/>
    </location>
</feature>
<dbReference type="Proteomes" id="UP001551658">
    <property type="component" value="Unassembled WGS sequence"/>
</dbReference>
<protein>
    <submittedName>
        <fullName evidence="2">Alpha/beta hydrolase</fullName>
    </submittedName>
</protein>
<evidence type="ECO:0000259" key="1">
    <source>
        <dbReference type="Pfam" id="PF06259"/>
    </source>
</evidence>
<evidence type="ECO:0000313" key="3">
    <source>
        <dbReference type="Proteomes" id="UP001551658"/>
    </source>
</evidence>
<dbReference type="RefSeq" id="WP_357978662.1">
    <property type="nucleotide sequence ID" value="NZ_JBFAIH010000007.1"/>
</dbReference>
<keyword evidence="3" id="KW-1185">Reference proteome</keyword>
<dbReference type="Pfam" id="PF06259">
    <property type="entry name" value="Abhydrolase_8"/>
    <property type="match status" value="1"/>
</dbReference>
<gene>
    <name evidence="2" type="ORF">AB0H72_14455</name>
</gene>
<reference evidence="2 3" key="1">
    <citation type="submission" date="2024-06" db="EMBL/GenBank/DDBJ databases">
        <title>The Natural Products Discovery Center: Release of the First 8490 Sequenced Strains for Exploring Actinobacteria Biosynthetic Diversity.</title>
        <authorList>
            <person name="Kalkreuter E."/>
            <person name="Kautsar S.A."/>
            <person name="Yang D."/>
            <person name="Bader C.D."/>
            <person name="Teijaro C.N."/>
            <person name="Fluegel L."/>
            <person name="Davis C.M."/>
            <person name="Simpson J.R."/>
            <person name="Lauterbach L."/>
            <person name="Steele A.D."/>
            <person name="Gui C."/>
            <person name="Meng S."/>
            <person name="Li G."/>
            <person name="Viehrig K."/>
            <person name="Ye F."/>
            <person name="Su P."/>
            <person name="Kiefer A.F."/>
            <person name="Nichols A."/>
            <person name="Cepeda A.J."/>
            <person name="Yan W."/>
            <person name="Fan B."/>
            <person name="Jiang Y."/>
            <person name="Adhikari A."/>
            <person name="Zheng C.-J."/>
            <person name="Schuster L."/>
            <person name="Cowan T.M."/>
            <person name="Smanski M.J."/>
            <person name="Chevrette M.G."/>
            <person name="De Carvalho L.P.S."/>
            <person name="Shen B."/>
        </authorList>
    </citation>
    <scope>NUCLEOTIDE SEQUENCE [LARGE SCALE GENOMIC DNA]</scope>
    <source>
        <strain evidence="2 3">NPDC050671</strain>
    </source>
</reference>
<dbReference type="GO" id="GO:0016787">
    <property type="term" value="F:hydrolase activity"/>
    <property type="evidence" value="ECO:0007669"/>
    <property type="project" value="UniProtKB-KW"/>
</dbReference>
<evidence type="ECO:0000313" key="2">
    <source>
        <dbReference type="EMBL" id="MEV0363897.1"/>
    </source>
</evidence>
<name>A0ABV3F873_9NOCA</name>
<sequence length="416" mass="45793">MVHFRSGPGEIDAFLQANHPGILQARLIAQRLDRVVQEMGRGISDSLYRRTRDAVLRGNDQFITAERDNDRLLRALLEQGPLLQPSRSAVPNIGLPRDPRQLREAWSGLSASDREELFRRDPFLGNRDGIPHADRDFYNRRNLIDLKARSGNLAEDENYAEIMKLLRGSDQEEPRFYLSYLDDNGRIAISLDNPDLADNTVVLLQPAGRGLNQLPYAVPTARQFRDLAVLAAPRQRTAVTYWGDYDQPQSMTQAMFPAFAQDGAVRAREYHEGLRATHEGGGAHTTTVGHSYASVLAGHTAGHGATLNTDSVLFLGSWGTGVNHVGDLRLTGVAPERTAERVFATITDSDYVQLMPGTHGPQPTSADFGATVLESTSILPGSFNPWDHMAEAYMRSENPASGNIGRIITGRGDIVS</sequence>
<accession>A0ABV3F873</accession>
<dbReference type="InterPro" id="IPR010427">
    <property type="entry name" value="DUF1023"/>
</dbReference>
<dbReference type="EMBL" id="JBFAIH010000007">
    <property type="protein sequence ID" value="MEV0363897.1"/>
    <property type="molecule type" value="Genomic_DNA"/>
</dbReference>